<feature type="domain" description="YDG" evidence="8">
    <location>
        <begin position="199"/>
        <end position="347"/>
    </location>
</feature>
<organism evidence="9 10">
    <name type="scientific">Aristolochia fimbriata</name>
    <name type="common">White veined hardy Dutchman's pipe vine</name>
    <dbReference type="NCBI Taxonomy" id="158543"/>
    <lineage>
        <taxon>Eukaryota</taxon>
        <taxon>Viridiplantae</taxon>
        <taxon>Streptophyta</taxon>
        <taxon>Embryophyta</taxon>
        <taxon>Tracheophyta</taxon>
        <taxon>Spermatophyta</taxon>
        <taxon>Magnoliopsida</taxon>
        <taxon>Magnoliidae</taxon>
        <taxon>Piperales</taxon>
        <taxon>Aristolochiaceae</taxon>
        <taxon>Aristolochia</taxon>
    </lineage>
</organism>
<dbReference type="GO" id="GO:0008270">
    <property type="term" value="F:zinc ion binding"/>
    <property type="evidence" value="ECO:0007669"/>
    <property type="project" value="InterPro"/>
</dbReference>
<dbReference type="InterPro" id="IPR003105">
    <property type="entry name" value="SRA_YDG"/>
</dbReference>
<dbReference type="Pfam" id="PF00856">
    <property type="entry name" value="SET"/>
    <property type="match status" value="1"/>
</dbReference>
<dbReference type="AlphaFoldDB" id="A0AAV7EHZ4"/>
<dbReference type="Pfam" id="PF02182">
    <property type="entry name" value="SAD_SRA"/>
    <property type="match status" value="1"/>
</dbReference>
<dbReference type="Proteomes" id="UP000825729">
    <property type="component" value="Unassembled WGS sequence"/>
</dbReference>
<evidence type="ECO:0000313" key="10">
    <source>
        <dbReference type="Proteomes" id="UP000825729"/>
    </source>
</evidence>
<reference evidence="9 10" key="1">
    <citation type="submission" date="2021-07" db="EMBL/GenBank/DDBJ databases">
        <title>The Aristolochia fimbriata genome: insights into angiosperm evolution, floral development and chemical biosynthesis.</title>
        <authorList>
            <person name="Jiao Y."/>
        </authorList>
    </citation>
    <scope>NUCLEOTIDE SEQUENCE [LARGE SCALE GENOMIC DNA]</scope>
    <source>
        <strain evidence="9">IBCAS-2021</strain>
        <tissue evidence="9">Leaf</tissue>
    </source>
</reference>
<dbReference type="GO" id="GO:0042054">
    <property type="term" value="F:histone methyltransferase activity"/>
    <property type="evidence" value="ECO:0007669"/>
    <property type="project" value="InterPro"/>
</dbReference>
<accession>A0AAV7EHZ4</accession>
<dbReference type="Gene3D" id="2.170.270.10">
    <property type="entry name" value="SET domain"/>
    <property type="match status" value="1"/>
</dbReference>
<comment type="caution">
    <text evidence="9">The sequence shown here is derived from an EMBL/GenBank/DDBJ whole genome shotgun (WGS) entry which is preliminary data.</text>
</comment>
<name>A0AAV7EHZ4_ARIFI</name>
<dbReference type="PROSITE" id="PS50280">
    <property type="entry name" value="SET"/>
    <property type="match status" value="1"/>
</dbReference>
<evidence type="ECO:0000313" key="9">
    <source>
        <dbReference type="EMBL" id="KAG9447700.1"/>
    </source>
</evidence>
<dbReference type="SUPFAM" id="SSF88697">
    <property type="entry name" value="PUA domain-like"/>
    <property type="match status" value="1"/>
</dbReference>
<dbReference type="InterPro" id="IPR007728">
    <property type="entry name" value="Pre-SET_dom"/>
</dbReference>
<gene>
    <name evidence="9" type="ORF">H6P81_013828</name>
</gene>
<dbReference type="InterPro" id="IPR051357">
    <property type="entry name" value="H3K9_HMTase_SUVAR3-9"/>
</dbReference>
<dbReference type="PROSITE" id="PS51575">
    <property type="entry name" value="SAM_MT43_SUVAR39_2"/>
    <property type="match status" value="1"/>
</dbReference>
<dbReference type="InterPro" id="IPR036987">
    <property type="entry name" value="SRA-YDG_sf"/>
</dbReference>
<keyword evidence="10" id="KW-1185">Reference proteome</keyword>
<keyword evidence="4 5" id="KW-0539">Nucleus</keyword>
<dbReference type="SMART" id="SM00317">
    <property type="entry name" value="SET"/>
    <property type="match status" value="1"/>
</dbReference>
<keyword evidence="2" id="KW-0158">Chromosome</keyword>
<dbReference type="Gene3D" id="2.30.280.10">
    <property type="entry name" value="SRA-YDG"/>
    <property type="match status" value="1"/>
</dbReference>
<dbReference type="InterPro" id="IPR001214">
    <property type="entry name" value="SET_dom"/>
</dbReference>
<dbReference type="InterPro" id="IPR046341">
    <property type="entry name" value="SET_dom_sf"/>
</dbReference>
<dbReference type="GO" id="GO:0005694">
    <property type="term" value="C:chromosome"/>
    <property type="evidence" value="ECO:0007669"/>
    <property type="project" value="UniProtKB-SubCell"/>
</dbReference>
<dbReference type="SMART" id="SM00466">
    <property type="entry name" value="SRA"/>
    <property type="match status" value="1"/>
</dbReference>
<evidence type="ECO:0000256" key="5">
    <source>
        <dbReference type="PROSITE-ProRule" id="PRU00358"/>
    </source>
</evidence>
<dbReference type="EMBL" id="JAINDJ010000005">
    <property type="protein sequence ID" value="KAG9447700.1"/>
    <property type="molecule type" value="Genomic_DNA"/>
</dbReference>
<dbReference type="InterPro" id="IPR015947">
    <property type="entry name" value="PUA-like_sf"/>
</dbReference>
<dbReference type="InterPro" id="IPR025794">
    <property type="entry name" value="H3-K9-MeTrfase_plant"/>
</dbReference>
<evidence type="ECO:0000256" key="2">
    <source>
        <dbReference type="ARBA" id="ARBA00022454"/>
    </source>
</evidence>
<dbReference type="PANTHER" id="PTHR45660">
    <property type="entry name" value="HISTONE-LYSINE N-METHYLTRANSFERASE SETMAR"/>
    <property type="match status" value="1"/>
</dbReference>
<evidence type="ECO:0000256" key="3">
    <source>
        <dbReference type="ARBA" id="ARBA00022853"/>
    </source>
</evidence>
<evidence type="ECO:0000259" key="6">
    <source>
        <dbReference type="PROSITE" id="PS50280"/>
    </source>
</evidence>
<keyword evidence="3" id="KW-0156">Chromatin regulator</keyword>
<dbReference type="SUPFAM" id="SSF82199">
    <property type="entry name" value="SET domain"/>
    <property type="match status" value="1"/>
</dbReference>
<comment type="subcellular location">
    <subcellularLocation>
        <location evidence="1">Chromosome</location>
    </subcellularLocation>
    <subcellularLocation>
        <location evidence="5">Nucleus</location>
    </subcellularLocation>
</comment>
<dbReference type="GO" id="GO:0003690">
    <property type="term" value="F:double-stranded DNA binding"/>
    <property type="evidence" value="ECO:0007669"/>
    <property type="project" value="TreeGrafter"/>
</dbReference>
<evidence type="ECO:0000259" key="8">
    <source>
        <dbReference type="PROSITE" id="PS51015"/>
    </source>
</evidence>
<feature type="domain" description="SET" evidence="6">
    <location>
        <begin position="485"/>
        <end position="628"/>
    </location>
</feature>
<dbReference type="PANTHER" id="PTHR45660:SF3">
    <property type="entry name" value="HISTONE-LYSINE N-METHYLTRANSFERASE FAMILY MEMBER SUVH9"/>
    <property type="match status" value="1"/>
</dbReference>
<dbReference type="GO" id="GO:0005634">
    <property type="term" value="C:nucleus"/>
    <property type="evidence" value="ECO:0007669"/>
    <property type="project" value="UniProtKB-SubCell"/>
</dbReference>
<evidence type="ECO:0000256" key="1">
    <source>
        <dbReference type="ARBA" id="ARBA00004286"/>
    </source>
</evidence>
<dbReference type="SMART" id="SM00468">
    <property type="entry name" value="PreSET"/>
    <property type="match status" value="1"/>
</dbReference>
<sequence length="674" mass="74826">MDSTIPFLDLNLLPDPPPILPGPKIEPKTEPVVLPLPPNHAAGDDSVQDDSSISQIDESDVYVEFLRISEMFHAAFARRMSGYRDTTVADPNPLSIVPVPEQNAVSAVPAARHKQMRSAEMVRATGLSLAEERYFRELVRKTRVLYESLRIFLIREEERGGTGEALGLPPNARKRADMKAAAAMLQRGLWLNRDKRIVGTIPGVYVGDQFFFRMEMCVVGLHGQVQAGIDYVGAARSPNREPIATSIIVSGGYEDDDDAGEVLIYTGHGGKERHVMRHCVNQKLEGGNLALERSRYHGIEVRVIRGIKSDRSPTGKVYVYDGLYQIVDYWFDVGKSGFGVYKYKLLRLPGQPEMGTVVFKFAAELKRRPMLARPKGYMSLDISNGKEKLPVYLFNDVDSDNAPMLFQYAAKPVYSPLGFSRGYLGCTCTSSCSVGCPCINKNGGELVYDSGGILLRGKPVIYECGSSCRCPSTCANRVSQRGLKSCLEIFRSRETGWGVRSLDLIRAGEFICEYTGIVVTQQVAAIISMNGDSLINPSRFPHRWMEWGDVSHVFPGCVQPGLLSLPSLDFALDVSRLRNVACYVSHSCTPNVMVQVVLYDECNVMYPHLMLFAMENIPPLRELSVDYEVLRIFIAVFGFAHQLSTLGLMQSFVAMDTQCKKSMTTLEALFSNVV</sequence>
<evidence type="ECO:0000256" key="4">
    <source>
        <dbReference type="ARBA" id="ARBA00023242"/>
    </source>
</evidence>
<dbReference type="PROSITE" id="PS51015">
    <property type="entry name" value="YDG"/>
    <property type="match status" value="1"/>
</dbReference>
<dbReference type="PROSITE" id="PS50867">
    <property type="entry name" value="PRE_SET"/>
    <property type="match status" value="1"/>
</dbReference>
<evidence type="ECO:0000259" key="7">
    <source>
        <dbReference type="PROSITE" id="PS50867"/>
    </source>
</evidence>
<dbReference type="Pfam" id="PF05033">
    <property type="entry name" value="Pre-SET"/>
    <property type="match status" value="1"/>
</dbReference>
<protein>
    <submittedName>
        <fullName evidence="9">Uncharacterized protein</fullName>
    </submittedName>
</protein>
<feature type="domain" description="Pre-SET" evidence="7">
    <location>
        <begin position="424"/>
        <end position="482"/>
    </location>
</feature>
<dbReference type="FunFam" id="2.30.280.10:FF:000003">
    <property type="entry name" value="Histone-lysine N-methyltransferase, H3 lysine-9 specific SUVH5"/>
    <property type="match status" value="1"/>
</dbReference>
<proteinExistence type="predicted"/>